<dbReference type="InterPro" id="IPR036736">
    <property type="entry name" value="ACP-like_sf"/>
</dbReference>
<sequence length="74" mass="7987">MNTVDDLVTLVRDELGLPVTTSDAGRSLDELPGWDSVYLLWLLTVVEKKTGRPVSLPDLLEAGSLSDVYSLVAA</sequence>
<evidence type="ECO:0000313" key="2">
    <source>
        <dbReference type="EMBL" id="MBP2181152.1"/>
    </source>
</evidence>
<dbReference type="PROSITE" id="PS50075">
    <property type="entry name" value="CARRIER"/>
    <property type="match status" value="1"/>
</dbReference>
<dbReference type="RefSeq" id="WP_209664609.1">
    <property type="nucleotide sequence ID" value="NZ_JAGGMS010000001.1"/>
</dbReference>
<dbReference type="Pfam" id="PF00550">
    <property type="entry name" value="PP-binding"/>
    <property type="match status" value="1"/>
</dbReference>
<proteinExistence type="predicted"/>
<accession>A0ABS4PNY4</accession>
<comment type="caution">
    <text evidence="2">The sequence shown here is derived from an EMBL/GenBank/DDBJ whole genome shotgun (WGS) entry which is preliminary data.</text>
</comment>
<dbReference type="SUPFAM" id="SSF47336">
    <property type="entry name" value="ACP-like"/>
    <property type="match status" value="1"/>
</dbReference>
<reference evidence="2 3" key="1">
    <citation type="submission" date="2021-03" db="EMBL/GenBank/DDBJ databases">
        <title>Sequencing the genomes of 1000 actinobacteria strains.</title>
        <authorList>
            <person name="Klenk H.-P."/>
        </authorList>
    </citation>
    <scope>NUCLEOTIDE SEQUENCE [LARGE SCALE GENOMIC DNA]</scope>
    <source>
        <strain evidence="2 3">DSM 45510</strain>
    </source>
</reference>
<dbReference type="EMBL" id="JAGGMS010000001">
    <property type="protein sequence ID" value="MBP2181152.1"/>
    <property type="molecule type" value="Genomic_DNA"/>
</dbReference>
<gene>
    <name evidence="2" type="ORF">JOM49_002678</name>
</gene>
<keyword evidence="3" id="KW-1185">Reference proteome</keyword>
<name>A0ABS4PNY4_9PSEU</name>
<protein>
    <submittedName>
        <fullName evidence="2">Acyl carrier protein</fullName>
    </submittedName>
</protein>
<organism evidence="2 3">
    <name type="scientific">Amycolatopsis magusensis</name>
    <dbReference type="NCBI Taxonomy" id="882444"/>
    <lineage>
        <taxon>Bacteria</taxon>
        <taxon>Bacillati</taxon>
        <taxon>Actinomycetota</taxon>
        <taxon>Actinomycetes</taxon>
        <taxon>Pseudonocardiales</taxon>
        <taxon>Pseudonocardiaceae</taxon>
        <taxon>Amycolatopsis</taxon>
    </lineage>
</organism>
<dbReference type="Gene3D" id="1.10.1200.10">
    <property type="entry name" value="ACP-like"/>
    <property type="match status" value="1"/>
</dbReference>
<evidence type="ECO:0000313" key="3">
    <source>
        <dbReference type="Proteomes" id="UP000741013"/>
    </source>
</evidence>
<evidence type="ECO:0000259" key="1">
    <source>
        <dbReference type="PROSITE" id="PS50075"/>
    </source>
</evidence>
<feature type="domain" description="Carrier" evidence="1">
    <location>
        <begin position="1"/>
        <end position="74"/>
    </location>
</feature>
<dbReference type="InterPro" id="IPR009081">
    <property type="entry name" value="PP-bd_ACP"/>
</dbReference>
<dbReference type="Proteomes" id="UP000741013">
    <property type="component" value="Unassembled WGS sequence"/>
</dbReference>